<feature type="compositionally biased region" description="Polar residues" evidence="7">
    <location>
        <begin position="478"/>
        <end position="501"/>
    </location>
</feature>
<dbReference type="GO" id="GO:0045893">
    <property type="term" value="P:positive regulation of DNA-templated transcription"/>
    <property type="evidence" value="ECO:0007669"/>
    <property type="project" value="TreeGrafter"/>
</dbReference>
<dbReference type="SUPFAM" id="SSF57903">
    <property type="entry name" value="FYVE/PHD zinc finger"/>
    <property type="match status" value="2"/>
</dbReference>
<evidence type="ECO:0000256" key="4">
    <source>
        <dbReference type="ARBA" id="ARBA00023015"/>
    </source>
</evidence>
<proteinExistence type="predicted"/>
<keyword evidence="1" id="KW-0479">Metal-binding</keyword>
<keyword evidence="4" id="KW-0805">Transcription regulation</keyword>
<evidence type="ECO:0000256" key="3">
    <source>
        <dbReference type="ARBA" id="ARBA00022833"/>
    </source>
</evidence>
<name>A0A9P6UVM2_9FUNG</name>
<feature type="region of interest" description="Disordered" evidence="7">
    <location>
        <begin position="446"/>
        <end position="513"/>
    </location>
</feature>
<feature type="compositionally biased region" description="Polar residues" evidence="7">
    <location>
        <begin position="307"/>
        <end position="318"/>
    </location>
</feature>
<dbReference type="InterPro" id="IPR019787">
    <property type="entry name" value="Znf_PHD-finger"/>
</dbReference>
<feature type="compositionally biased region" description="Basic and acidic residues" evidence="7">
    <location>
        <begin position="248"/>
        <end position="271"/>
    </location>
</feature>
<dbReference type="InterPro" id="IPR011011">
    <property type="entry name" value="Znf_FYVE_PHD"/>
</dbReference>
<feature type="compositionally biased region" description="Low complexity" evidence="7">
    <location>
        <begin position="280"/>
        <end position="306"/>
    </location>
</feature>
<dbReference type="PROSITE" id="PS50016">
    <property type="entry name" value="ZF_PHD_2"/>
    <property type="match status" value="1"/>
</dbReference>
<reference evidence="9" key="1">
    <citation type="journal article" date="2020" name="Fungal Divers.">
        <title>Resolving the Mortierellaceae phylogeny through synthesis of multi-gene phylogenetics and phylogenomics.</title>
        <authorList>
            <person name="Vandepol N."/>
            <person name="Liber J."/>
            <person name="Desiro A."/>
            <person name="Na H."/>
            <person name="Kennedy M."/>
            <person name="Barry K."/>
            <person name="Grigoriev I.V."/>
            <person name="Miller A.N."/>
            <person name="O'Donnell K."/>
            <person name="Stajich J.E."/>
            <person name="Bonito G."/>
        </authorList>
    </citation>
    <scope>NUCLEOTIDE SEQUENCE</scope>
    <source>
        <strain evidence="9">REB-010B</strain>
    </source>
</reference>
<feature type="compositionally biased region" description="Polar residues" evidence="7">
    <location>
        <begin position="10"/>
        <end position="19"/>
    </location>
</feature>
<keyword evidence="3" id="KW-0862">Zinc</keyword>
<dbReference type="AlphaFoldDB" id="A0A9P6UVM2"/>
<dbReference type="PANTHER" id="PTHR45838">
    <property type="entry name" value="HISTONE-LYSINE-N-METHYLTRANSFERASE 2 KMT2 FAMILY MEMBER"/>
    <property type="match status" value="1"/>
</dbReference>
<dbReference type="InterPro" id="IPR013083">
    <property type="entry name" value="Znf_RING/FYVE/PHD"/>
</dbReference>
<dbReference type="SMART" id="SM00249">
    <property type="entry name" value="PHD"/>
    <property type="match status" value="3"/>
</dbReference>
<feature type="region of interest" description="Disordered" evidence="7">
    <location>
        <begin position="539"/>
        <end position="566"/>
    </location>
</feature>
<dbReference type="OrthoDB" id="787137at2759"/>
<keyword evidence="5" id="KW-0804">Transcription</keyword>
<protein>
    <submittedName>
        <fullName evidence="9">Histone-lysine N-methyltransferase 2B</fullName>
    </submittedName>
</protein>
<evidence type="ECO:0000313" key="10">
    <source>
        <dbReference type="Proteomes" id="UP000738325"/>
    </source>
</evidence>
<dbReference type="GO" id="GO:0035097">
    <property type="term" value="C:histone methyltransferase complex"/>
    <property type="evidence" value="ECO:0007669"/>
    <property type="project" value="TreeGrafter"/>
</dbReference>
<feature type="region of interest" description="Disordered" evidence="7">
    <location>
        <begin position="951"/>
        <end position="970"/>
    </location>
</feature>
<keyword evidence="10" id="KW-1185">Reference proteome</keyword>
<evidence type="ECO:0000256" key="2">
    <source>
        <dbReference type="ARBA" id="ARBA00022771"/>
    </source>
</evidence>
<feature type="compositionally biased region" description="Polar residues" evidence="7">
    <location>
        <begin position="236"/>
        <end position="246"/>
    </location>
</feature>
<evidence type="ECO:0000256" key="1">
    <source>
        <dbReference type="ARBA" id="ARBA00022723"/>
    </source>
</evidence>
<dbReference type="GO" id="GO:0008270">
    <property type="term" value="F:zinc ion binding"/>
    <property type="evidence" value="ECO:0007669"/>
    <property type="project" value="UniProtKB-KW"/>
</dbReference>
<gene>
    <name evidence="9" type="primary">MLL4</name>
    <name evidence="9" type="ORF">BGZ99_003746</name>
</gene>
<keyword evidence="2 6" id="KW-0863">Zinc-finger</keyword>
<feature type="compositionally biased region" description="Polar residues" evidence="7">
    <location>
        <begin position="539"/>
        <end position="562"/>
    </location>
</feature>
<feature type="compositionally biased region" description="Polar residues" evidence="7">
    <location>
        <begin position="451"/>
        <end position="460"/>
    </location>
</feature>
<dbReference type="GO" id="GO:0042800">
    <property type="term" value="F:histone H3K4 methyltransferase activity"/>
    <property type="evidence" value="ECO:0007669"/>
    <property type="project" value="TreeGrafter"/>
</dbReference>
<evidence type="ECO:0000313" key="9">
    <source>
        <dbReference type="EMBL" id="KAG0321691.1"/>
    </source>
</evidence>
<organism evidence="9 10">
    <name type="scientific">Dissophora globulifera</name>
    <dbReference type="NCBI Taxonomy" id="979702"/>
    <lineage>
        <taxon>Eukaryota</taxon>
        <taxon>Fungi</taxon>
        <taxon>Fungi incertae sedis</taxon>
        <taxon>Mucoromycota</taxon>
        <taxon>Mortierellomycotina</taxon>
        <taxon>Mortierellomycetes</taxon>
        <taxon>Mortierellales</taxon>
        <taxon>Mortierellaceae</taxon>
        <taxon>Dissophora</taxon>
    </lineage>
</organism>
<sequence length="1264" mass="136876">MQAPEMQADESANGTNRFALSNHYRHSSQEAVSFSKHAAECDAASAQKAIEKDESESPLARSLADSESADARSSGLDAPPKDDFAREKNDHSASLPSNIMNWHGGGSSVSGESKATTPTSYYGPYRSVSDADEKTHKKLLPPRLLGHGRMRPDDFNLTALSPTSYYTTPSPLASPITATANSLTALSISQSSTHAAFSGRDLSKVIIPRERKQTRPYSIASMDTLLAQERKRGGQDNDSNQDQSGRMSDPETSRRQEHESTKARTRVDPKAEVGSPTPTPTLTSTPASTQTSTHTPTPTSTLSTPSAMSNSSKSTDMKSPSLKPAAQLRVNLYNLVSTGYLPANTLAIFREHSAIVTAKGTLIPQYKDTDTIELHPWLQNEYETPSAWATAMVKGGRTGKVAVNGWSAIKIPIQQVPELSKMFEGQGLTDVSLDVLRKRYLADMTEDGAQPDSSSTQSGKGSAALDRKKRKRHGPASANATGLQITTPTETTGPKGRSSTTRPRKRTVSDLSGMVTSDIMGNRQLHLEAAGALFSMQDSFSSPTQTQHIRHSTTATNSSGSRQKLHGHKHSIILESLAQYRHERESAWSSYSSGNRMSALRIVKTLSMASPAVPLGLGLSKEDVEFCVLCGAAGETTGPRRPVATLGTAHNHTITHGGGDATIDMVVVNRSVQNTMKRCIDCGDCYHLDCVQVEVRDNHRVSSSSEEEPRCPRCTVCKCCQGSIFGVPALSRLHSEASSEQVVTAATAMTAMEASEGIQVLSCDRCRRFSHLSCQLIREPTLKDSLQTHTKRNILEWICLDCRECVECGNRALASAVGVVTASADIDMAVEGLDSSPGSQDRGGSEGRWSNGYALCPSCTVLAEKGNICPLCCRIYQDDDYETPMIFCDGCSLWVHVACDKGLQDRDYEELGEDSKQYFCPSCIPTPIPSPTHSSSSSSVFSAVNSVEQSPWQGSHGYGHPRTESLSNDHSREVFPGNEEDWQFHHGSGSGRRRKDDIMDLIKAAQEISDSESRATSPYSNYNSPMFPSSTTMSASSSISSHSRTLSASLESVAEVAAAEALLTIFSSGTSTPVSSTPYTSYPPSPFEPSLSGMYDRRYYSVMNSSQSAAEQPPLMQSMMVFTPPSSSSDMEPTSTPSVTQMLALGPAQMQECQGVSSCRCQRHRDIAHIEDYFNSRPYPRRRSVSVTVTATVPYHQIGQELNVLDKSRQQEEKQNIQMSSVEVIDIDMEDSVAETLAPGLLMPSLLPAKAAAHSKVEVVANQI</sequence>
<dbReference type="PANTHER" id="PTHR45838:SF4">
    <property type="entry name" value="HISTONE-LYSINE N-METHYLTRANSFERASE TRITHORAX"/>
    <property type="match status" value="1"/>
</dbReference>
<evidence type="ECO:0000259" key="8">
    <source>
        <dbReference type="PROSITE" id="PS50016"/>
    </source>
</evidence>
<dbReference type="EMBL" id="JAAAIP010000234">
    <property type="protein sequence ID" value="KAG0321691.1"/>
    <property type="molecule type" value="Genomic_DNA"/>
</dbReference>
<dbReference type="Gene3D" id="3.30.40.10">
    <property type="entry name" value="Zinc/RING finger domain, C3HC4 (zinc finger)"/>
    <property type="match status" value="2"/>
</dbReference>
<feature type="domain" description="PHD-type" evidence="8">
    <location>
        <begin position="866"/>
        <end position="926"/>
    </location>
</feature>
<dbReference type="Proteomes" id="UP000738325">
    <property type="component" value="Unassembled WGS sequence"/>
</dbReference>
<feature type="region of interest" description="Disordered" evidence="7">
    <location>
        <begin position="230"/>
        <end position="322"/>
    </location>
</feature>
<evidence type="ECO:0000256" key="7">
    <source>
        <dbReference type="SAM" id="MobiDB-lite"/>
    </source>
</evidence>
<feature type="compositionally biased region" description="Basic and acidic residues" evidence="7">
    <location>
        <begin position="79"/>
        <end position="91"/>
    </location>
</feature>
<evidence type="ECO:0000256" key="6">
    <source>
        <dbReference type="PROSITE-ProRule" id="PRU00146"/>
    </source>
</evidence>
<accession>A0A9P6UVM2</accession>
<feature type="compositionally biased region" description="Basic and acidic residues" evidence="7">
    <location>
        <begin position="961"/>
        <end position="970"/>
    </location>
</feature>
<dbReference type="InterPro" id="IPR001965">
    <property type="entry name" value="Znf_PHD"/>
</dbReference>
<feature type="compositionally biased region" description="Polar residues" evidence="7">
    <location>
        <begin position="109"/>
        <end position="120"/>
    </location>
</feature>
<evidence type="ECO:0000256" key="5">
    <source>
        <dbReference type="ARBA" id="ARBA00023163"/>
    </source>
</evidence>
<comment type="caution">
    <text evidence="9">The sequence shown here is derived from an EMBL/GenBank/DDBJ whole genome shotgun (WGS) entry which is preliminary data.</text>
</comment>
<feature type="region of interest" description="Disordered" evidence="7">
    <location>
        <begin position="1"/>
        <end position="152"/>
    </location>
</feature>